<protein>
    <submittedName>
        <fullName evidence="2">Uncharacterized protein</fullName>
    </submittedName>
</protein>
<sequence length="199" mass="22979">METSAAHLHGMRSERRGPRPDSIHSFDIRISLLKFPFFYTIEHTFNNGQFATYVWKSFAEAAGITTDHSSLPQLIIQWWSAKYNNEAQKLLLQATPIFICWNLWKNHCASKYGGKSSNVSRVKYAIYKDNYKLMNTISPQIKWPSIWKELFQLGEHCIHDTKVILIKWIKPPDRWVKINTDGSALSNPSRIGVGGILRD</sequence>
<evidence type="ECO:0000256" key="1">
    <source>
        <dbReference type="SAM" id="MobiDB-lite"/>
    </source>
</evidence>
<dbReference type="OrthoDB" id="1301749at2759"/>
<dbReference type="EMBL" id="JACXVP010000005">
    <property type="protein sequence ID" value="KAG5606154.1"/>
    <property type="molecule type" value="Genomic_DNA"/>
</dbReference>
<name>A0A9J5Z0G5_SOLCO</name>
<evidence type="ECO:0000313" key="2">
    <source>
        <dbReference type="EMBL" id="KAG5606154.1"/>
    </source>
</evidence>
<feature type="compositionally biased region" description="Basic and acidic residues" evidence="1">
    <location>
        <begin position="11"/>
        <end position="20"/>
    </location>
</feature>
<gene>
    <name evidence="2" type="ORF">H5410_027646</name>
</gene>
<proteinExistence type="predicted"/>
<keyword evidence="3" id="KW-1185">Reference proteome</keyword>
<dbReference type="PANTHER" id="PTHR47074">
    <property type="entry name" value="BNAC02G40300D PROTEIN"/>
    <property type="match status" value="1"/>
</dbReference>
<dbReference type="PANTHER" id="PTHR47074:SF68">
    <property type="entry name" value="RNASE H TYPE-1 DOMAIN-CONTAINING PROTEIN"/>
    <property type="match status" value="1"/>
</dbReference>
<dbReference type="InterPro" id="IPR052929">
    <property type="entry name" value="RNase_H-like_EbsB-rel"/>
</dbReference>
<organism evidence="2 3">
    <name type="scientific">Solanum commersonii</name>
    <name type="common">Commerson's wild potato</name>
    <name type="synonym">Commerson's nightshade</name>
    <dbReference type="NCBI Taxonomy" id="4109"/>
    <lineage>
        <taxon>Eukaryota</taxon>
        <taxon>Viridiplantae</taxon>
        <taxon>Streptophyta</taxon>
        <taxon>Embryophyta</taxon>
        <taxon>Tracheophyta</taxon>
        <taxon>Spermatophyta</taxon>
        <taxon>Magnoliopsida</taxon>
        <taxon>eudicotyledons</taxon>
        <taxon>Gunneridae</taxon>
        <taxon>Pentapetalae</taxon>
        <taxon>asterids</taxon>
        <taxon>lamiids</taxon>
        <taxon>Solanales</taxon>
        <taxon>Solanaceae</taxon>
        <taxon>Solanoideae</taxon>
        <taxon>Solaneae</taxon>
        <taxon>Solanum</taxon>
    </lineage>
</organism>
<dbReference type="AlphaFoldDB" id="A0A9J5Z0G5"/>
<comment type="caution">
    <text evidence="2">The sequence shown here is derived from an EMBL/GenBank/DDBJ whole genome shotgun (WGS) entry which is preliminary data.</text>
</comment>
<feature type="region of interest" description="Disordered" evidence="1">
    <location>
        <begin position="1"/>
        <end position="20"/>
    </location>
</feature>
<dbReference type="Proteomes" id="UP000824120">
    <property type="component" value="Chromosome 5"/>
</dbReference>
<evidence type="ECO:0000313" key="3">
    <source>
        <dbReference type="Proteomes" id="UP000824120"/>
    </source>
</evidence>
<accession>A0A9J5Z0G5</accession>
<reference evidence="2 3" key="1">
    <citation type="submission" date="2020-09" db="EMBL/GenBank/DDBJ databases">
        <title>De no assembly of potato wild relative species, Solanum commersonii.</title>
        <authorList>
            <person name="Cho K."/>
        </authorList>
    </citation>
    <scope>NUCLEOTIDE SEQUENCE [LARGE SCALE GENOMIC DNA]</scope>
    <source>
        <strain evidence="2">LZ3.2</strain>
        <tissue evidence="2">Leaf</tissue>
    </source>
</reference>